<keyword evidence="3" id="KW-1185">Reference proteome</keyword>
<dbReference type="AlphaFoldDB" id="A0A392T8X2"/>
<proteinExistence type="predicted"/>
<feature type="region of interest" description="Disordered" evidence="1">
    <location>
        <begin position="1"/>
        <end position="39"/>
    </location>
</feature>
<comment type="caution">
    <text evidence="2">The sequence shown here is derived from an EMBL/GenBank/DDBJ whole genome shotgun (WGS) entry which is preliminary data.</text>
</comment>
<evidence type="ECO:0000256" key="1">
    <source>
        <dbReference type="SAM" id="MobiDB-lite"/>
    </source>
</evidence>
<name>A0A392T8X2_9FABA</name>
<evidence type="ECO:0000313" key="3">
    <source>
        <dbReference type="Proteomes" id="UP000265520"/>
    </source>
</evidence>
<protein>
    <submittedName>
        <fullName evidence="2">Uncharacterized protein</fullName>
    </submittedName>
</protein>
<dbReference type="EMBL" id="LXQA010520149">
    <property type="protein sequence ID" value="MCI56897.1"/>
    <property type="molecule type" value="Genomic_DNA"/>
</dbReference>
<accession>A0A392T8X2</accession>
<feature type="compositionally biased region" description="Low complexity" evidence="1">
    <location>
        <begin position="13"/>
        <end position="32"/>
    </location>
</feature>
<dbReference type="Proteomes" id="UP000265520">
    <property type="component" value="Unassembled WGS sequence"/>
</dbReference>
<sequence length="52" mass="5608">MKVAGWSEEASDPCSPQRAPARPASFPASGSSKLVNDDGKLHPEFQFQTLFS</sequence>
<evidence type="ECO:0000313" key="2">
    <source>
        <dbReference type="EMBL" id="MCI56897.1"/>
    </source>
</evidence>
<organism evidence="2 3">
    <name type="scientific">Trifolium medium</name>
    <dbReference type="NCBI Taxonomy" id="97028"/>
    <lineage>
        <taxon>Eukaryota</taxon>
        <taxon>Viridiplantae</taxon>
        <taxon>Streptophyta</taxon>
        <taxon>Embryophyta</taxon>
        <taxon>Tracheophyta</taxon>
        <taxon>Spermatophyta</taxon>
        <taxon>Magnoliopsida</taxon>
        <taxon>eudicotyledons</taxon>
        <taxon>Gunneridae</taxon>
        <taxon>Pentapetalae</taxon>
        <taxon>rosids</taxon>
        <taxon>fabids</taxon>
        <taxon>Fabales</taxon>
        <taxon>Fabaceae</taxon>
        <taxon>Papilionoideae</taxon>
        <taxon>50 kb inversion clade</taxon>
        <taxon>NPAAA clade</taxon>
        <taxon>Hologalegina</taxon>
        <taxon>IRL clade</taxon>
        <taxon>Trifolieae</taxon>
        <taxon>Trifolium</taxon>
    </lineage>
</organism>
<reference evidence="2 3" key="1">
    <citation type="journal article" date="2018" name="Front. Plant Sci.">
        <title>Red Clover (Trifolium pratense) and Zigzag Clover (T. medium) - A Picture of Genomic Similarities and Differences.</title>
        <authorList>
            <person name="Dluhosova J."/>
            <person name="Istvanek J."/>
            <person name="Nedelnik J."/>
            <person name="Repkova J."/>
        </authorList>
    </citation>
    <scope>NUCLEOTIDE SEQUENCE [LARGE SCALE GENOMIC DNA]</scope>
    <source>
        <strain evidence="3">cv. 10/8</strain>
        <tissue evidence="2">Leaf</tissue>
    </source>
</reference>